<dbReference type="Proteomes" id="UP000322983">
    <property type="component" value="Chromosome"/>
</dbReference>
<protein>
    <submittedName>
        <fullName evidence="1">Uncharacterized protein</fullName>
    </submittedName>
</protein>
<dbReference type="AlphaFoldDB" id="A0A510DUV3"/>
<evidence type="ECO:0000313" key="4">
    <source>
        <dbReference type="Proteomes" id="UP000325030"/>
    </source>
</evidence>
<reference evidence="4" key="1">
    <citation type="submission" date="2018-09" db="EMBL/GenBank/DDBJ databases">
        <title>Complete Genome Sequencing of Sulfolobus sp. JCM 16834.</title>
        <authorList>
            <person name="Kato S."/>
            <person name="Itoh T."/>
            <person name="Ohkuma M."/>
        </authorList>
    </citation>
    <scope>NUCLEOTIDE SEQUENCE [LARGE SCALE GENOMIC DNA]</scope>
    <source>
        <strain evidence="4">IC-007</strain>
    </source>
</reference>
<evidence type="ECO:0000313" key="1">
    <source>
        <dbReference type="EMBL" id="BBG23840.1"/>
    </source>
</evidence>
<accession>A0A510E268</accession>
<evidence type="ECO:0000313" key="2">
    <source>
        <dbReference type="EMBL" id="BBG26595.1"/>
    </source>
</evidence>
<organism evidence="1 3">
    <name type="scientific">Sulfuracidifex tepidarius</name>
    <dbReference type="NCBI Taxonomy" id="1294262"/>
    <lineage>
        <taxon>Archaea</taxon>
        <taxon>Thermoproteota</taxon>
        <taxon>Thermoprotei</taxon>
        <taxon>Sulfolobales</taxon>
        <taxon>Sulfolobaceae</taxon>
        <taxon>Sulfuracidifex</taxon>
    </lineage>
</organism>
<keyword evidence="3" id="KW-1185">Reference proteome</keyword>
<dbReference type="KEGG" id="step:IC006_1135"/>
<name>A0A510DUV3_9CREN</name>
<sequence>MANKIISPTNLDAKRLDEARKLLAEAETKYKFSSYGGNPKKLIDYLQSPEFIELVMILGVDLSKKLVQLIRDSYQDEEMKSTANKIIEELDGYSDIEESKTVRSRTFL</sequence>
<dbReference type="EMBL" id="AP018929">
    <property type="protein sequence ID" value="BBG23840.1"/>
    <property type="molecule type" value="Genomic_DNA"/>
</dbReference>
<dbReference type="Proteomes" id="UP000325030">
    <property type="component" value="Chromosome"/>
</dbReference>
<proteinExistence type="predicted"/>
<dbReference type="EMBL" id="AP018930">
    <property type="protein sequence ID" value="BBG26595.1"/>
    <property type="molecule type" value="Genomic_DNA"/>
</dbReference>
<evidence type="ECO:0000313" key="3">
    <source>
        <dbReference type="Proteomes" id="UP000322983"/>
    </source>
</evidence>
<accession>A0A510DUV3</accession>
<reference evidence="1 3" key="2">
    <citation type="journal article" date="2020" name="Int. J. Syst. Evol. Microbiol.">
        <title>Sulfuracidifex tepidarius gen. nov., sp. nov. and transfer of Sulfolobus metallicus Huber and Stetter 1992 to the genus Sulfuracidifex as Sulfuracidifex metallicus comb. nov.</title>
        <authorList>
            <person name="Itoh T."/>
            <person name="Miura T."/>
            <person name="Sakai H.D."/>
            <person name="Kato S."/>
            <person name="Ohkuma M."/>
            <person name="Takashina T."/>
        </authorList>
    </citation>
    <scope>NUCLEOTIDE SEQUENCE [LARGE SCALE GENOMIC DNA]</scope>
    <source>
        <strain evidence="1 3">IC-006</strain>
        <strain evidence="2">IC-007</strain>
    </source>
</reference>
<gene>
    <name evidence="1" type="ORF">IC006_1135</name>
    <name evidence="2" type="ORF">IC007_1110</name>
</gene>